<comment type="caution">
    <text evidence="3">The sequence shown here is derived from an EMBL/GenBank/DDBJ whole genome shotgun (WGS) entry which is preliminary data.</text>
</comment>
<dbReference type="EMBL" id="JACHJW010000001">
    <property type="protein sequence ID" value="MBB4957853.1"/>
    <property type="molecule type" value="Genomic_DNA"/>
</dbReference>
<gene>
    <name evidence="3" type="ORF">FHR38_001586</name>
</gene>
<evidence type="ECO:0000313" key="4">
    <source>
        <dbReference type="Proteomes" id="UP000578819"/>
    </source>
</evidence>
<keyword evidence="1" id="KW-0472">Membrane</keyword>
<evidence type="ECO:0000256" key="1">
    <source>
        <dbReference type="SAM" id="Phobius"/>
    </source>
</evidence>
<keyword evidence="1" id="KW-0812">Transmembrane</keyword>
<feature type="transmembrane region" description="Helical" evidence="1">
    <location>
        <begin position="30"/>
        <end position="50"/>
    </location>
</feature>
<keyword evidence="1" id="KW-1133">Transmembrane helix</keyword>
<evidence type="ECO:0000256" key="2">
    <source>
        <dbReference type="SAM" id="SignalP"/>
    </source>
</evidence>
<dbReference type="Gene3D" id="1.25.40.10">
    <property type="entry name" value="Tetratricopeptide repeat domain"/>
    <property type="match status" value="1"/>
</dbReference>
<keyword evidence="4" id="KW-1185">Reference proteome</keyword>
<name>A0A7W7SN83_9ACTN</name>
<dbReference type="InterPro" id="IPR011990">
    <property type="entry name" value="TPR-like_helical_dom_sf"/>
</dbReference>
<feature type="chain" id="PRO_5039598680" evidence="2">
    <location>
        <begin position="21"/>
        <end position="870"/>
    </location>
</feature>
<dbReference type="Proteomes" id="UP000578819">
    <property type="component" value="Unassembled WGS sequence"/>
</dbReference>
<dbReference type="SUPFAM" id="SSF48452">
    <property type="entry name" value="TPR-like"/>
    <property type="match status" value="1"/>
</dbReference>
<sequence length="870" mass="99641">MPRIWLWRLMVLATTSAVLAALYRAGDATGVWWHGTPVVSILDGLAALFVRGGVDLWKRFGFVVLAIVCFLAWRHWQMARLAYLPGPVDVHAFTNATPDEKAPVDDVKSQLCRHLSETHIYPPYAGPADPPPKGFLDVAEKMDVTSTNAILLALQTLPRMWPRTGYLVTGALQIRRQEPRYGISATVTSFLGGGRSAMTTQWGRDWDEAASKTAYWVLATVLPVTRLAKIAPWRKWRGRELPADLFEAYNEGKKAQDRRQLDAALWSYARALRSDPFNADLRLMVASVQEDLGLFLDALDTYQGALAIGELTGRYSDHLWSTRRRRLRHPWRYLLGFLSYVVRRRESIQLRYQYACTLAYSERTIEHWFAQDAVGERAKVHRQMRERLQEAFVDRYWPVAASFVRRTAERIDERSDEPADEHAAKEWLRQVLAESPEAARVVLQVAAAQEMYRLHEDVLLARLVPGTRSAATRTVLRLARDVWAPLRLSKALYEWRHQGWRPARLDGAGVPAPVFGQGGSLRPWWRRTARRRAQAITVSWPPSVELLDRAIRRAQRRWLHWPHLSSYDYYNAACTYGFALYGYVSNQPLRPSDCDSIEQLSCKAVEQLRASLACTESGVAARLRAWIVSSDPDLAPLRHQPEFWHFERDEYPSLKLFFPRPDKVINLRMSAYVKELLCEGAGLLEQTWHRRSRQSEGTDIHQVIDWLGVDIRTWEVLERIARDRARYWRDRADFIQLVREAVDPAKLAEAAFPPAVPGFDDVVMAGSEEFDGDDLRSPVPIEELVQHRMDSVDRTILSVEIEFAKRGCEASRRHRTELCNRDLRGGQLLAGQAREICNRHAARWRRVAEHMAEAGLTVSASEPVDIQQRP</sequence>
<dbReference type="AlphaFoldDB" id="A0A7W7SN83"/>
<dbReference type="RefSeq" id="WP_184534037.1">
    <property type="nucleotide sequence ID" value="NZ_JACHJW010000001.1"/>
</dbReference>
<feature type="transmembrane region" description="Helical" evidence="1">
    <location>
        <begin position="57"/>
        <end position="76"/>
    </location>
</feature>
<protein>
    <submittedName>
        <fullName evidence="3">Uncharacterized protein</fullName>
    </submittedName>
</protein>
<feature type="signal peptide" evidence="2">
    <location>
        <begin position="1"/>
        <end position="20"/>
    </location>
</feature>
<organism evidence="3 4">
    <name type="scientific">Micromonospora polyrhachis</name>
    <dbReference type="NCBI Taxonomy" id="1282883"/>
    <lineage>
        <taxon>Bacteria</taxon>
        <taxon>Bacillati</taxon>
        <taxon>Actinomycetota</taxon>
        <taxon>Actinomycetes</taxon>
        <taxon>Micromonosporales</taxon>
        <taxon>Micromonosporaceae</taxon>
        <taxon>Micromonospora</taxon>
    </lineage>
</organism>
<keyword evidence="2" id="KW-0732">Signal</keyword>
<proteinExistence type="predicted"/>
<evidence type="ECO:0000313" key="3">
    <source>
        <dbReference type="EMBL" id="MBB4957853.1"/>
    </source>
</evidence>
<accession>A0A7W7SN83</accession>
<reference evidence="3 4" key="1">
    <citation type="submission" date="2020-08" db="EMBL/GenBank/DDBJ databases">
        <title>Sequencing the genomes of 1000 actinobacteria strains.</title>
        <authorList>
            <person name="Klenk H.-P."/>
        </authorList>
    </citation>
    <scope>NUCLEOTIDE SEQUENCE [LARGE SCALE GENOMIC DNA]</scope>
    <source>
        <strain evidence="3 4">DSM 45886</strain>
    </source>
</reference>